<evidence type="ECO:0000313" key="2">
    <source>
        <dbReference type="Proteomes" id="UP001153365"/>
    </source>
</evidence>
<accession>A0AAV0ANJ5</accession>
<dbReference type="AlphaFoldDB" id="A0AAV0ANJ5"/>
<comment type="caution">
    <text evidence="1">The sequence shown here is derived from an EMBL/GenBank/DDBJ whole genome shotgun (WGS) entry which is preliminary data.</text>
</comment>
<gene>
    <name evidence="1" type="ORF">PPACK8108_LOCUS4509</name>
</gene>
<sequence length="111" mass="12427">MSGSFLGWSQRLLCNIAFVPLKQDGFSEEGWVILGKMKGVTKIQELLVKVAFVKWGVKPDEIRLEKRGRYPLTVTSRCGLDERLVAIVMLGGADIFNIKSALEQIYPAPMQ</sequence>
<evidence type="ECO:0000313" key="1">
    <source>
        <dbReference type="EMBL" id="CAH7669861.1"/>
    </source>
</evidence>
<dbReference type="EMBL" id="CALTRL010000829">
    <property type="protein sequence ID" value="CAH7669861.1"/>
    <property type="molecule type" value="Genomic_DNA"/>
</dbReference>
<keyword evidence="2" id="KW-1185">Reference proteome</keyword>
<proteinExistence type="predicted"/>
<dbReference type="Proteomes" id="UP001153365">
    <property type="component" value="Unassembled WGS sequence"/>
</dbReference>
<name>A0AAV0ANJ5_PHAPC</name>
<protein>
    <submittedName>
        <fullName evidence="1">Uncharacterized protein</fullName>
    </submittedName>
</protein>
<organism evidence="1 2">
    <name type="scientific">Phakopsora pachyrhizi</name>
    <name type="common">Asian soybean rust disease fungus</name>
    <dbReference type="NCBI Taxonomy" id="170000"/>
    <lineage>
        <taxon>Eukaryota</taxon>
        <taxon>Fungi</taxon>
        <taxon>Dikarya</taxon>
        <taxon>Basidiomycota</taxon>
        <taxon>Pucciniomycotina</taxon>
        <taxon>Pucciniomycetes</taxon>
        <taxon>Pucciniales</taxon>
        <taxon>Phakopsoraceae</taxon>
        <taxon>Phakopsora</taxon>
    </lineage>
</organism>
<reference evidence="1" key="1">
    <citation type="submission" date="2022-06" db="EMBL/GenBank/DDBJ databases">
        <authorList>
            <consortium name="SYNGENTA / RWTH Aachen University"/>
        </authorList>
    </citation>
    <scope>NUCLEOTIDE SEQUENCE</scope>
</reference>